<dbReference type="FunFam" id="3.60.21.10:FF:000135">
    <property type="entry name" value="Os06g0222800 protein"/>
    <property type="match status" value="1"/>
</dbReference>
<keyword evidence="8 10" id="KW-0472">Membrane</keyword>
<dbReference type="STRING" id="4432.A0A1U8AS59"/>
<reference evidence="14" key="1">
    <citation type="submission" date="2025-08" db="UniProtKB">
        <authorList>
            <consortium name="RefSeq"/>
        </authorList>
    </citation>
    <scope>IDENTIFICATION</scope>
</reference>
<dbReference type="PANTHER" id="PTHR13315:SF0">
    <property type="entry name" value="METALLOPHOSPHOESTERASE 1"/>
    <property type="match status" value="1"/>
</dbReference>
<evidence type="ECO:0000256" key="10">
    <source>
        <dbReference type="SAM" id="Phobius"/>
    </source>
</evidence>
<evidence type="ECO:0000256" key="9">
    <source>
        <dbReference type="ARBA" id="ARBA00023211"/>
    </source>
</evidence>
<evidence type="ECO:0000256" key="6">
    <source>
        <dbReference type="ARBA" id="ARBA00022801"/>
    </source>
</evidence>
<dbReference type="InterPro" id="IPR033308">
    <property type="entry name" value="PGAP5/Cdc1/Ted1"/>
</dbReference>
<accession>A0A1U8AS59</accession>
<evidence type="ECO:0000256" key="7">
    <source>
        <dbReference type="ARBA" id="ARBA00022989"/>
    </source>
</evidence>
<dbReference type="OMA" id="AMTWNAR"/>
<keyword evidence="9" id="KW-0464">Manganese</keyword>
<evidence type="ECO:0000313" key="14">
    <source>
        <dbReference type="RefSeq" id="XP_010269204.1"/>
    </source>
</evidence>
<evidence type="ECO:0000256" key="3">
    <source>
        <dbReference type="ARBA" id="ARBA00008895"/>
    </source>
</evidence>
<keyword evidence="7 10" id="KW-1133">Transmembrane helix</keyword>
<sequence length="392" mass="43312">MVVWRSALPLIIAVALMTFEHWVTIPSCEVVSRDNVEDDSTKDSGELKVMMVANLLLLGSEAGYTNIYFRDSFTAKFFRKSFHSLKPDMLIVLGDVSARGSDLTHDKWLSVIQQLQRMLGPFLGLPLHIVLGDRDIGECSKINAKFVNRIASNFPGLDSAGCGSFEVSNISFVSLNAVALLCGDNDLRFGVEKIIEKESVDLQTHTNAATEIANETTNSETNFSNFVWRENTMLSGSGPVLLLHFPLHSTLNSNCAAVNALNQSPSPCHHKSLKTFGNRRLAGAGPYDLLHTVPPNETEYIFQALKPRIIFSAHTHEFYDRTHRDGTREVTVPAMTWDGRDDPGFVVATFGQKRAVTVIRCFLARESHIVMAYVSVLVLLLSVAILPSGSTR</sequence>
<dbReference type="RefSeq" id="XP_010269204.1">
    <property type="nucleotide sequence ID" value="XM_010270902.1"/>
</dbReference>
<dbReference type="AlphaFoldDB" id="A0A1U8AS59"/>
<keyword evidence="4 10" id="KW-0812">Transmembrane</keyword>
<dbReference type="InParanoid" id="A0A1U8AS59"/>
<dbReference type="KEGG" id="nnu:104605941"/>
<comment type="subcellular location">
    <subcellularLocation>
        <location evidence="2">Membrane</location>
        <topology evidence="2">Multi-pass membrane protein</topology>
    </subcellularLocation>
</comment>
<keyword evidence="5" id="KW-0479">Metal-binding</keyword>
<feature type="chain" id="PRO_5010589128" evidence="11">
    <location>
        <begin position="23"/>
        <end position="392"/>
    </location>
</feature>
<evidence type="ECO:0000313" key="13">
    <source>
        <dbReference type="Proteomes" id="UP000189703"/>
    </source>
</evidence>
<dbReference type="GO" id="GO:0016020">
    <property type="term" value="C:membrane"/>
    <property type="evidence" value="ECO:0007669"/>
    <property type="project" value="UniProtKB-SubCell"/>
</dbReference>
<dbReference type="eggNOG" id="KOG3662">
    <property type="taxonomic scope" value="Eukaryota"/>
</dbReference>
<keyword evidence="6" id="KW-0378">Hydrolase</keyword>
<gene>
    <name evidence="14" type="primary">LOC104605941</name>
</gene>
<name>A0A1U8AS59_NELNU</name>
<evidence type="ECO:0000256" key="8">
    <source>
        <dbReference type="ARBA" id="ARBA00023136"/>
    </source>
</evidence>
<dbReference type="GO" id="GO:0046872">
    <property type="term" value="F:metal ion binding"/>
    <property type="evidence" value="ECO:0007669"/>
    <property type="project" value="UniProtKB-KW"/>
</dbReference>
<dbReference type="Proteomes" id="UP000189703">
    <property type="component" value="Unplaced"/>
</dbReference>
<dbReference type="OrthoDB" id="9984693at2759"/>
<dbReference type="SUPFAM" id="SSF56300">
    <property type="entry name" value="Metallo-dependent phosphatases"/>
    <property type="match status" value="1"/>
</dbReference>
<dbReference type="InterPro" id="IPR004843">
    <property type="entry name" value="Calcineurin-like_PHP"/>
</dbReference>
<comment type="similarity">
    <text evidence="3">Belongs to the metallophosphoesterase superfamily. MPPE1 family.</text>
</comment>
<evidence type="ECO:0000259" key="12">
    <source>
        <dbReference type="Pfam" id="PF00149"/>
    </source>
</evidence>
<feature type="transmembrane region" description="Helical" evidence="10">
    <location>
        <begin position="370"/>
        <end position="389"/>
    </location>
</feature>
<feature type="domain" description="Calcineurin-like phosphoesterase" evidence="12">
    <location>
        <begin position="75"/>
        <end position="317"/>
    </location>
</feature>
<feature type="signal peptide" evidence="11">
    <location>
        <begin position="1"/>
        <end position="22"/>
    </location>
</feature>
<proteinExistence type="inferred from homology"/>
<dbReference type="InterPro" id="IPR029052">
    <property type="entry name" value="Metallo-depent_PP-like"/>
</dbReference>
<organism evidence="13 14">
    <name type="scientific">Nelumbo nucifera</name>
    <name type="common">Sacred lotus</name>
    <dbReference type="NCBI Taxonomy" id="4432"/>
    <lineage>
        <taxon>Eukaryota</taxon>
        <taxon>Viridiplantae</taxon>
        <taxon>Streptophyta</taxon>
        <taxon>Embryophyta</taxon>
        <taxon>Tracheophyta</taxon>
        <taxon>Spermatophyta</taxon>
        <taxon>Magnoliopsida</taxon>
        <taxon>Proteales</taxon>
        <taxon>Nelumbonaceae</taxon>
        <taxon>Nelumbo</taxon>
    </lineage>
</organism>
<protein>
    <submittedName>
        <fullName evidence="14">Metallophosphoesterase 1-like isoform X1</fullName>
    </submittedName>
</protein>
<dbReference type="Pfam" id="PF00149">
    <property type="entry name" value="Metallophos"/>
    <property type="match status" value="1"/>
</dbReference>
<evidence type="ECO:0000256" key="5">
    <source>
        <dbReference type="ARBA" id="ARBA00022723"/>
    </source>
</evidence>
<evidence type="ECO:0000256" key="1">
    <source>
        <dbReference type="ARBA" id="ARBA00001936"/>
    </source>
</evidence>
<dbReference type="GO" id="GO:0006506">
    <property type="term" value="P:GPI anchor biosynthetic process"/>
    <property type="evidence" value="ECO:0007669"/>
    <property type="project" value="InterPro"/>
</dbReference>
<dbReference type="GeneID" id="104605941"/>
<comment type="cofactor">
    <cofactor evidence="1">
        <name>Mn(2+)</name>
        <dbReference type="ChEBI" id="CHEBI:29035"/>
    </cofactor>
</comment>
<dbReference type="GO" id="GO:0016787">
    <property type="term" value="F:hydrolase activity"/>
    <property type="evidence" value="ECO:0007669"/>
    <property type="project" value="UniProtKB-KW"/>
</dbReference>
<keyword evidence="11" id="KW-0732">Signal</keyword>
<evidence type="ECO:0000256" key="2">
    <source>
        <dbReference type="ARBA" id="ARBA00004141"/>
    </source>
</evidence>
<evidence type="ECO:0000256" key="4">
    <source>
        <dbReference type="ARBA" id="ARBA00022692"/>
    </source>
</evidence>
<evidence type="ECO:0000256" key="11">
    <source>
        <dbReference type="SAM" id="SignalP"/>
    </source>
</evidence>
<dbReference type="PANTHER" id="PTHR13315">
    <property type="entry name" value="METALLO PHOSPHOESTERASE RELATED"/>
    <property type="match status" value="1"/>
</dbReference>
<keyword evidence="13" id="KW-1185">Reference proteome</keyword>